<keyword evidence="1" id="KW-1133">Transmembrane helix</keyword>
<organism evidence="2 3">
    <name type="scientific">Clostridium oceanicum</name>
    <dbReference type="NCBI Taxonomy" id="1543"/>
    <lineage>
        <taxon>Bacteria</taxon>
        <taxon>Bacillati</taxon>
        <taxon>Bacillota</taxon>
        <taxon>Clostridia</taxon>
        <taxon>Eubacteriales</taxon>
        <taxon>Clostridiaceae</taxon>
        <taxon>Clostridium</taxon>
    </lineage>
</organism>
<name>A0ABN1JBB0_9CLOT</name>
<keyword evidence="1" id="KW-0812">Transmembrane</keyword>
<feature type="transmembrane region" description="Helical" evidence="1">
    <location>
        <begin position="21"/>
        <end position="54"/>
    </location>
</feature>
<protein>
    <recommendedName>
        <fullName evidence="4">Secreted protein</fullName>
    </recommendedName>
</protein>
<dbReference type="EMBL" id="BAAACG010000006">
    <property type="protein sequence ID" value="GAA0734729.1"/>
    <property type="molecule type" value="Genomic_DNA"/>
</dbReference>
<comment type="caution">
    <text evidence="2">The sequence shown here is derived from an EMBL/GenBank/DDBJ whole genome shotgun (WGS) entry which is preliminary data.</text>
</comment>
<keyword evidence="3" id="KW-1185">Reference proteome</keyword>
<evidence type="ECO:0000256" key="1">
    <source>
        <dbReference type="SAM" id="Phobius"/>
    </source>
</evidence>
<dbReference type="RefSeq" id="WP_343758993.1">
    <property type="nucleotide sequence ID" value="NZ_BAAACG010000006.1"/>
</dbReference>
<evidence type="ECO:0008006" key="4">
    <source>
        <dbReference type="Google" id="ProtNLM"/>
    </source>
</evidence>
<accession>A0ABN1JBB0</accession>
<keyword evidence="1" id="KW-0472">Membrane</keyword>
<dbReference type="Proteomes" id="UP001501510">
    <property type="component" value="Unassembled WGS sequence"/>
</dbReference>
<proteinExistence type="predicted"/>
<evidence type="ECO:0000313" key="3">
    <source>
        <dbReference type="Proteomes" id="UP001501510"/>
    </source>
</evidence>
<reference evidence="2 3" key="1">
    <citation type="journal article" date="2019" name="Int. J. Syst. Evol. Microbiol.">
        <title>The Global Catalogue of Microorganisms (GCM) 10K type strain sequencing project: providing services to taxonomists for standard genome sequencing and annotation.</title>
        <authorList>
            <consortium name="The Broad Institute Genomics Platform"/>
            <consortium name="The Broad Institute Genome Sequencing Center for Infectious Disease"/>
            <person name="Wu L."/>
            <person name="Ma J."/>
        </authorList>
    </citation>
    <scope>NUCLEOTIDE SEQUENCE [LARGE SCALE GENOMIC DNA]</scope>
    <source>
        <strain evidence="2 3">JCM 1407</strain>
    </source>
</reference>
<sequence>MSYKRRSKHRKHRKKKKRLGLTAGAIGILMIIGIIVPIWGWLLGVGSALIYFGWNLINTHK</sequence>
<gene>
    <name evidence="2" type="ORF">GCM10008906_07280</name>
</gene>
<evidence type="ECO:0000313" key="2">
    <source>
        <dbReference type="EMBL" id="GAA0734729.1"/>
    </source>
</evidence>